<dbReference type="Proteomes" id="UP000694548">
    <property type="component" value="Chromosome sgr06"/>
</dbReference>
<keyword evidence="6" id="KW-1185">Reference proteome</keyword>
<dbReference type="Bgee" id="ENSNFUG00015004486">
    <property type="expression patterns" value="Expressed in liver and 2 other cell types or tissues"/>
</dbReference>
<accession>A0A1A8B646</accession>
<evidence type="ECO:0008006" key="7">
    <source>
        <dbReference type="Google" id="ProtNLM"/>
    </source>
</evidence>
<dbReference type="GO" id="GO:0050727">
    <property type="term" value="P:regulation of inflammatory response"/>
    <property type="evidence" value="ECO:0007669"/>
    <property type="project" value="TreeGrafter"/>
</dbReference>
<dbReference type="GO" id="GO:0004197">
    <property type="term" value="F:cysteine-type endopeptidase activity"/>
    <property type="evidence" value="ECO:0007669"/>
    <property type="project" value="InterPro"/>
</dbReference>
<feature type="domain" description="CARD" evidence="3">
    <location>
        <begin position="1"/>
        <end position="89"/>
    </location>
</feature>
<gene>
    <name evidence="4" type="primary">Nfu_g_1_000336</name>
</gene>
<name>A0A1A8B646_NOTFU</name>
<dbReference type="GO" id="GO:0072557">
    <property type="term" value="C:IPAF inflammasome complex"/>
    <property type="evidence" value="ECO:0007669"/>
    <property type="project" value="TreeGrafter"/>
</dbReference>
<comment type="similarity">
    <text evidence="1">Belongs to the peptidase C14A family.</text>
</comment>
<dbReference type="AlphaFoldDB" id="A0A1A8B646"/>
<evidence type="ECO:0000313" key="6">
    <source>
        <dbReference type="Proteomes" id="UP000694548"/>
    </source>
</evidence>
<dbReference type="GO" id="GO:0072559">
    <property type="term" value="C:NLRP3 inflammasome complex"/>
    <property type="evidence" value="ECO:0007669"/>
    <property type="project" value="TreeGrafter"/>
</dbReference>
<dbReference type="PROSITE" id="PS01122">
    <property type="entry name" value="CASPASE_CYS"/>
    <property type="match status" value="1"/>
</dbReference>
<dbReference type="PROSITE" id="PS50208">
    <property type="entry name" value="CASPASE_P20"/>
    <property type="match status" value="1"/>
</dbReference>
<feature type="domain" description="Caspase family p20" evidence="2">
    <location>
        <begin position="135"/>
        <end position="265"/>
    </location>
</feature>
<dbReference type="PRINTS" id="PR00376">
    <property type="entry name" value="IL1BCENZYME"/>
</dbReference>
<dbReference type="GO" id="GO:0097169">
    <property type="term" value="C:AIM2 inflammasome complex"/>
    <property type="evidence" value="ECO:0007669"/>
    <property type="project" value="TreeGrafter"/>
</dbReference>
<dbReference type="InterPro" id="IPR011600">
    <property type="entry name" value="Pept_C14_caspase"/>
</dbReference>
<dbReference type="InterPro" id="IPR011029">
    <property type="entry name" value="DEATH-like_dom_sf"/>
</dbReference>
<dbReference type="GO" id="GO:0042981">
    <property type="term" value="P:regulation of apoptotic process"/>
    <property type="evidence" value="ECO:0007669"/>
    <property type="project" value="InterPro"/>
</dbReference>
<dbReference type="EMBL" id="HADY01024497">
    <property type="protein sequence ID" value="SBP62982.1"/>
    <property type="molecule type" value="Transcribed_RNA"/>
</dbReference>
<dbReference type="SUPFAM" id="SSF52129">
    <property type="entry name" value="Caspase-like"/>
    <property type="match status" value="1"/>
</dbReference>
<dbReference type="GeneTree" id="ENSGT00940000162428"/>
<dbReference type="InterPro" id="IPR015917">
    <property type="entry name" value="Pept_C14A"/>
</dbReference>
<dbReference type="PANTHER" id="PTHR47901:SF3">
    <property type="entry name" value="CASPASE-1"/>
    <property type="match status" value="1"/>
</dbReference>
<evidence type="ECO:0000256" key="1">
    <source>
        <dbReference type="ARBA" id="ARBA00010134"/>
    </source>
</evidence>
<sequence>MKEKLSQVRCQFIEQVSSVNITQLLDGLLKDRVFNYEEKDSVMEDHTKRARARSLLDMVISKGNSASEKMIGHLERIDPILCSDLGLSCNQSAQPATPPPGALSGSGTAACTVEEFWKAKQSDSSVYSVTKASYRSRVALLITNIEFSHEARRNGAEKDEEKMEKLLKNLGYEVVRHRNCTGQEINNALTDFTDHPKLKETDSVVVVIMSHGKLGAVLGVNWKDGDDDPDEFPINNIFTLLGPEKCPKLVNKPKVIIIQACRGGYHHAYAP</sequence>
<dbReference type="InterPro" id="IPR002398">
    <property type="entry name" value="Pept_C14"/>
</dbReference>
<dbReference type="PANTHER" id="PTHR47901">
    <property type="entry name" value="CASPASE RECRUITMENT DOMAIN-CONTAINING PROTEIN 18"/>
    <property type="match status" value="1"/>
</dbReference>
<reference evidence="5" key="1">
    <citation type="submission" date="2014-08" db="EMBL/GenBank/DDBJ databases">
        <authorList>
            <person name="Senf B."/>
            <person name="Petzold A."/>
            <person name="Downie B.R."/>
            <person name="Koch P."/>
            <person name="Platzer M."/>
        </authorList>
    </citation>
    <scope>NUCLEOTIDE SEQUENCE [LARGE SCALE GENOMIC DNA]</scope>
    <source>
        <strain evidence="5">GRZ</strain>
    </source>
</reference>
<dbReference type="Pfam" id="PF00619">
    <property type="entry name" value="CARD"/>
    <property type="match status" value="1"/>
</dbReference>
<evidence type="ECO:0000259" key="2">
    <source>
        <dbReference type="PROSITE" id="PS50208"/>
    </source>
</evidence>
<evidence type="ECO:0000313" key="4">
    <source>
        <dbReference type="EMBL" id="SBP62982.1"/>
    </source>
</evidence>
<dbReference type="Pfam" id="PF00656">
    <property type="entry name" value="Peptidase_C14"/>
    <property type="match status" value="1"/>
</dbReference>
<reference evidence="4" key="3">
    <citation type="submission" date="2016-06" db="EMBL/GenBank/DDBJ databases">
        <title>The genome of a short-lived fish provides insights into sex chromosome evolution and the genetic control of aging.</title>
        <authorList>
            <person name="Reichwald K."/>
            <person name="Felder M."/>
            <person name="Petzold A."/>
            <person name="Koch P."/>
            <person name="Groth M."/>
            <person name="Platzer M."/>
        </authorList>
    </citation>
    <scope>NUCLEOTIDE SEQUENCE</scope>
    <source>
        <tissue evidence="4">Brain</tissue>
    </source>
</reference>
<dbReference type="Ensembl" id="ENSNFUT00015009687.1">
    <property type="protein sequence ID" value="ENSNFUP00015009213.1"/>
    <property type="gene ID" value="ENSNFUG00015004486.1"/>
</dbReference>
<organism evidence="4">
    <name type="scientific">Nothobranchius furzeri</name>
    <name type="common">Turquoise killifish</name>
    <dbReference type="NCBI Taxonomy" id="105023"/>
    <lineage>
        <taxon>Eukaryota</taxon>
        <taxon>Metazoa</taxon>
        <taxon>Chordata</taxon>
        <taxon>Craniata</taxon>
        <taxon>Vertebrata</taxon>
        <taxon>Euteleostomi</taxon>
        <taxon>Actinopterygii</taxon>
        <taxon>Neopterygii</taxon>
        <taxon>Teleostei</taxon>
        <taxon>Neoteleostei</taxon>
        <taxon>Acanthomorphata</taxon>
        <taxon>Ovalentaria</taxon>
        <taxon>Atherinomorphae</taxon>
        <taxon>Cyprinodontiformes</taxon>
        <taxon>Nothobranchiidae</taxon>
        <taxon>Nothobranchius</taxon>
    </lineage>
</organism>
<evidence type="ECO:0000313" key="5">
    <source>
        <dbReference type="Ensembl" id="ENSNFUP00015009213.1"/>
    </source>
</evidence>
<dbReference type="InterPro" id="IPR033139">
    <property type="entry name" value="Caspase_cys_AS"/>
</dbReference>
<reference evidence="4" key="2">
    <citation type="submission" date="2016-05" db="EMBL/GenBank/DDBJ databases">
        <authorList>
            <person name="Lavstsen T."/>
            <person name="Jespersen J.S."/>
        </authorList>
    </citation>
    <scope>NUCLEOTIDE SEQUENCE</scope>
    <source>
        <tissue evidence="4">Brain</tissue>
    </source>
</reference>
<protein>
    <recommendedName>
        <fullName evidence="7">Caspase a</fullName>
    </recommendedName>
</protein>
<dbReference type="InterPro" id="IPR001315">
    <property type="entry name" value="CARD"/>
</dbReference>
<proteinExistence type="inferred from homology"/>
<dbReference type="SMART" id="SM00115">
    <property type="entry name" value="CASc"/>
    <property type="match status" value="1"/>
</dbReference>
<dbReference type="GO" id="GO:0006508">
    <property type="term" value="P:proteolysis"/>
    <property type="evidence" value="ECO:0007669"/>
    <property type="project" value="InterPro"/>
</dbReference>
<dbReference type="Gene3D" id="3.40.50.1460">
    <property type="match status" value="1"/>
</dbReference>
<dbReference type="InterPro" id="IPR029030">
    <property type="entry name" value="Caspase-like_dom_sf"/>
</dbReference>
<dbReference type="Gene3D" id="1.10.533.10">
    <property type="entry name" value="Death Domain, Fas"/>
    <property type="match status" value="1"/>
</dbReference>
<dbReference type="SUPFAM" id="SSF47986">
    <property type="entry name" value="DEATH domain"/>
    <property type="match status" value="1"/>
</dbReference>
<reference evidence="5" key="4">
    <citation type="submission" date="2025-05" db="UniProtKB">
        <authorList>
            <consortium name="Ensembl"/>
        </authorList>
    </citation>
    <scope>IDENTIFICATION</scope>
</reference>
<evidence type="ECO:0000259" key="3">
    <source>
        <dbReference type="PROSITE" id="PS50209"/>
    </source>
</evidence>
<dbReference type="PROSITE" id="PS50209">
    <property type="entry name" value="CARD"/>
    <property type="match status" value="1"/>
</dbReference>
<dbReference type="InterPro" id="IPR001309">
    <property type="entry name" value="Pept_C14_p20"/>
</dbReference>